<comment type="catalytic activity">
    <reaction evidence="7 8">
        <text>hydrogencarbonate + L-glutamine + 2 ATP + H2O = carbamoyl phosphate + L-glutamate + 2 ADP + phosphate + 2 H(+)</text>
        <dbReference type="Rhea" id="RHEA:18633"/>
        <dbReference type="ChEBI" id="CHEBI:15377"/>
        <dbReference type="ChEBI" id="CHEBI:15378"/>
        <dbReference type="ChEBI" id="CHEBI:17544"/>
        <dbReference type="ChEBI" id="CHEBI:29985"/>
        <dbReference type="ChEBI" id="CHEBI:30616"/>
        <dbReference type="ChEBI" id="CHEBI:43474"/>
        <dbReference type="ChEBI" id="CHEBI:58228"/>
        <dbReference type="ChEBI" id="CHEBI:58359"/>
        <dbReference type="ChEBI" id="CHEBI:456216"/>
        <dbReference type="EC" id="6.3.5.5"/>
    </reaction>
</comment>
<dbReference type="AlphaFoldDB" id="A0A0R1REL8"/>
<dbReference type="Pfam" id="PF00988">
    <property type="entry name" value="CPSase_sm_chain"/>
    <property type="match status" value="1"/>
</dbReference>
<dbReference type="OrthoDB" id="9804328at2"/>
<evidence type="ECO:0000256" key="4">
    <source>
        <dbReference type="ARBA" id="ARBA00022741"/>
    </source>
</evidence>
<dbReference type="RefSeq" id="WP_057890575.1">
    <property type="nucleotide sequence ID" value="NZ_AZFE01000032.1"/>
</dbReference>
<evidence type="ECO:0000256" key="2">
    <source>
        <dbReference type="ARBA" id="ARBA00007800"/>
    </source>
</evidence>
<evidence type="ECO:0000256" key="7">
    <source>
        <dbReference type="ARBA" id="ARBA00048816"/>
    </source>
</evidence>
<dbReference type="InterPro" id="IPR029062">
    <property type="entry name" value="Class_I_gatase-like"/>
</dbReference>
<dbReference type="UniPathway" id="UPA00070">
    <property type="reaction ID" value="UER00115"/>
</dbReference>
<dbReference type="GO" id="GO:0044205">
    <property type="term" value="P:'de novo' UMP biosynthetic process"/>
    <property type="evidence" value="ECO:0007669"/>
    <property type="project" value="UniProtKB-UniRule"/>
</dbReference>
<protein>
    <recommendedName>
        <fullName evidence="8">Carbamoyl phosphate synthase small chain</fullName>
        <ecNumber evidence="8">6.3.5.5</ecNumber>
    </recommendedName>
    <alternativeName>
        <fullName evidence="8">Carbamoyl phosphate synthetase glutamine chain</fullName>
    </alternativeName>
</protein>
<dbReference type="InterPro" id="IPR050472">
    <property type="entry name" value="Anth_synth/Amidotransfase"/>
</dbReference>
<evidence type="ECO:0000256" key="3">
    <source>
        <dbReference type="ARBA" id="ARBA00022598"/>
    </source>
</evidence>
<dbReference type="HAMAP" id="MF_01209">
    <property type="entry name" value="CPSase_S_chain"/>
    <property type="match status" value="1"/>
</dbReference>
<dbReference type="InterPro" id="IPR035686">
    <property type="entry name" value="CPSase_GATase1"/>
</dbReference>
<comment type="function">
    <text evidence="8">Small subunit of the glutamine-dependent carbamoyl phosphate synthetase (CPSase). CPSase catalyzes the formation of carbamoyl phosphate from the ammonia moiety of glutamine, carbonate, and phosphate donated by ATP, constituting the first step of 2 biosynthetic pathways, one leading to arginine and/or urea and the other to pyrimidine nucleotides. The small subunit (glutamine amidotransferase) binds and cleaves glutamine to supply the large subunit with the substrate ammonia.</text>
</comment>
<keyword evidence="8" id="KW-0055">Arginine biosynthesis</keyword>
<dbReference type="PATRIC" id="fig|1423778.4.peg.1702"/>
<dbReference type="GO" id="GO:0004359">
    <property type="term" value="F:glutaminase activity"/>
    <property type="evidence" value="ECO:0007669"/>
    <property type="project" value="RHEA"/>
</dbReference>
<dbReference type="UniPathway" id="UPA00068">
    <property type="reaction ID" value="UER00171"/>
</dbReference>
<evidence type="ECO:0000256" key="1">
    <source>
        <dbReference type="ARBA" id="ARBA00005077"/>
    </source>
</evidence>
<dbReference type="GO" id="GO:0004088">
    <property type="term" value="F:carbamoyl-phosphate synthase (glutamine-hydrolyzing) activity"/>
    <property type="evidence" value="ECO:0007669"/>
    <property type="project" value="UniProtKB-UniRule"/>
</dbReference>
<feature type="region of interest" description="CPSase" evidence="8">
    <location>
        <begin position="1"/>
        <end position="172"/>
    </location>
</feature>
<dbReference type="SUPFAM" id="SSF52021">
    <property type="entry name" value="Carbamoyl phosphate synthetase, small subunit N-terminal domain"/>
    <property type="match status" value="1"/>
</dbReference>
<dbReference type="NCBIfam" id="TIGR01368">
    <property type="entry name" value="CPSaseIIsmall"/>
    <property type="match status" value="1"/>
</dbReference>
<keyword evidence="3 8" id="KW-0436">Ligase</keyword>
<keyword evidence="5 8" id="KW-0067">ATP-binding</keyword>
<proteinExistence type="inferred from homology"/>
<dbReference type="PRINTS" id="PR00099">
    <property type="entry name" value="CPSGATASE"/>
</dbReference>
<dbReference type="GO" id="GO:0006526">
    <property type="term" value="P:L-arginine biosynthetic process"/>
    <property type="evidence" value="ECO:0007669"/>
    <property type="project" value="UniProtKB-UniRule"/>
</dbReference>
<dbReference type="SUPFAM" id="SSF52317">
    <property type="entry name" value="Class I glutamine amidotransferase-like"/>
    <property type="match status" value="1"/>
</dbReference>
<dbReference type="Proteomes" id="UP000051697">
    <property type="component" value="Unassembled WGS sequence"/>
</dbReference>
<dbReference type="PANTHER" id="PTHR43418">
    <property type="entry name" value="MULTIFUNCTIONAL TRYPTOPHAN BIOSYNTHESIS PROTEIN-RELATED"/>
    <property type="match status" value="1"/>
</dbReference>
<feature type="binding site" evidence="8">
    <location>
        <position position="221"/>
    </location>
    <ligand>
        <name>L-glutamine</name>
        <dbReference type="ChEBI" id="CHEBI:58359"/>
    </ligand>
</feature>
<dbReference type="GO" id="GO:0005524">
    <property type="term" value="F:ATP binding"/>
    <property type="evidence" value="ECO:0007669"/>
    <property type="project" value="UniProtKB-UniRule"/>
</dbReference>
<dbReference type="PANTHER" id="PTHR43418:SF7">
    <property type="entry name" value="CARBAMOYL-PHOSPHATE SYNTHASE SMALL CHAIN"/>
    <property type="match status" value="1"/>
</dbReference>
<comment type="pathway">
    <text evidence="1 8">Amino-acid biosynthesis; L-arginine biosynthesis; carbamoyl phosphate from bicarbonate: step 1/1.</text>
</comment>
<dbReference type="CDD" id="cd01744">
    <property type="entry name" value="GATase1_CPSase"/>
    <property type="match status" value="1"/>
</dbReference>
<dbReference type="NCBIfam" id="NF009475">
    <property type="entry name" value="PRK12838.1"/>
    <property type="match status" value="1"/>
</dbReference>
<comment type="catalytic activity">
    <reaction evidence="8">
        <text>L-glutamine + H2O = L-glutamate + NH4(+)</text>
        <dbReference type="Rhea" id="RHEA:15889"/>
        <dbReference type="ChEBI" id="CHEBI:15377"/>
        <dbReference type="ChEBI" id="CHEBI:28938"/>
        <dbReference type="ChEBI" id="CHEBI:29985"/>
        <dbReference type="ChEBI" id="CHEBI:58359"/>
    </reaction>
</comment>
<feature type="active site" evidence="8">
    <location>
        <position position="334"/>
    </location>
</feature>
<keyword evidence="4 8" id="KW-0547">Nucleotide-binding</keyword>
<feature type="binding site" evidence="8">
    <location>
        <position position="291"/>
    </location>
    <ligand>
        <name>L-glutamine</name>
        <dbReference type="ChEBI" id="CHEBI:58359"/>
    </ligand>
</feature>
<dbReference type="InterPro" id="IPR006274">
    <property type="entry name" value="CarbamoylP_synth_ssu"/>
</dbReference>
<name>A0A0R1REL8_9LACO</name>
<evidence type="ECO:0000313" key="10">
    <source>
        <dbReference type="EMBL" id="KRL54862.1"/>
    </source>
</evidence>
<dbReference type="PROSITE" id="PS51273">
    <property type="entry name" value="GATASE_TYPE_1"/>
    <property type="match status" value="1"/>
</dbReference>
<dbReference type="EC" id="6.3.5.5" evidence="8"/>
<dbReference type="KEGG" id="lol:LACOL_0915"/>
<evidence type="ECO:0000313" key="11">
    <source>
        <dbReference type="Proteomes" id="UP000051697"/>
    </source>
</evidence>
<dbReference type="InterPro" id="IPR002474">
    <property type="entry name" value="CarbamoylP_synth_ssu_N"/>
</dbReference>
<accession>A0A0R1REL8</accession>
<comment type="pathway">
    <text evidence="8">Pyrimidine metabolism; UMP biosynthesis via de novo pathway; (S)-dihydroorotate from bicarbonate: step 1/3.</text>
</comment>
<feature type="binding site" evidence="8">
    <location>
        <position position="292"/>
    </location>
    <ligand>
        <name>L-glutamine</name>
        <dbReference type="ChEBI" id="CHEBI:58359"/>
    </ligand>
</feature>
<dbReference type="Gene3D" id="3.40.50.880">
    <property type="match status" value="1"/>
</dbReference>
<dbReference type="PRINTS" id="PR00096">
    <property type="entry name" value="GATASE"/>
</dbReference>
<evidence type="ECO:0000256" key="5">
    <source>
        <dbReference type="ARBA" id="ARBA00022840"/>
    </source>
</evidence>
<keyword evidence="8" id="KW-0028">Amino-acid biosynthesis</keyword>
<organism evidence="10 11">
    <name type="scientific">Paucilactobacillus oligofermentans DSM 15707 = LMG 22743</name>
    <dbReference type="NCBI Taxonomy" id="1423778"/>
    <lineage>
        <taxon>Bacteria</taxon>
        <taxon>Bacillati</taxon>
        <taxon>Bacillota</taxon>
        <taxon>Bacilli</taxon>
        <taxon>Lactobacillales</taxon>
        <taxon>Lactobacillaceae</taxon>
        <taxon>Paucilactobacillus</taxon>
    </lineage>
</organism>
<evidence type="ECO:0000259" key="9">
    <source>
        <dbReference type="SMART" id="SM01097"/>
    </source>
</evidence>
<gene>
    <name evidence="8" type="primary">carA</name>
    <name evidence="10" type="ORF">FC70_GL001664</name>
</gene>
<comment type="caution">
    <text evidence="8">Lacks conserved residue(s) required for the propagation of feature annotation.</text>
</comment>
<feature type="binding site" evidence="8">
    <location>
        <position position="248"/>
    </location>
    <ligand>
        <name>L-glutamine</name>
        <dbReference type="ChEBI" id="CHEBI:58359"/>
    </ligand>
</feature>
<dbReference type="InterPro" id="IPR017926">
    <property type="entry name" value="GATASE"/>
</dbReference>
<keyword evidence="8" id="KW-0665">Pyrimidine biosynthesis</keyword>
<dbReference type="SMART" id="SM01097">
    <property type="entry name" value="CPSase_sm_chain"/>
    <property type="match status" value="1"/>
</dbReference>
<feature type="domain" description="Carbamoyl-phosphate synthase small subunit N-terminal" evidence="9">
    <location>
        <begin position="2"/>
        <end position="133"/>
    </location>
</feature>
<keyword evidence="11" id="KW-1185">Reference proteome</keyword>
<keyword evidence="6 8" id="KW-0315">Glutamine amidotransferase</keyword>
<dbReference type="STRING" id="1423778.FC70_GL001664"/>
<dbReference type="InterPro" id="IPR036480">
    <property type="entry name" value="CarbP_synth_ssu_N_sf"/>
</dbReference>
<comment type="similarity">
    <text evidence="2 8">Belongs to the CarA family.</text>
</comment>
<comment type="subunit">
    <text evidence="8">Composed of two chains; the small (or glutamine) chain promotes the hydrolysis of glutamine to ammonia, which is used by the large (or ammonia) chain to synthesize carbamoyl phosphate. Tetramer of heterodimers (alpha,beta)4.</text>
</comment>
<dbReference type="GO" id="GO:0006541">
    <property type="term" value="P:glutamine metabolic process"/>
    <property type="evidence" value="ECO:0007669"/>
    <property type="project" value="InterPro"/>
</dbReference>
<evidence type="ECO:0000256" key="8">
    <source>
        <dbReference type="HAMAP-Rule" id="MF_01209"/>
    </source>
</evidence>
<reference evidence="10 11" key="1">
    <citation type="journal article" date="2015" name="Genome Announc.">
        <title>Expanding the biotechnology potential of lactobacilli through comparative genomics of 213 strains and associated genera.</title>
        <authorList>
            <person name="Sun Z."/>
            <person name="Harris H.M."/>
            <person name="McCann A."/>
            <person name="Guo C."/>
            <person name="Argimon S."/>
            <person name="Zhang W."/>
            <person name="Yang X."/>
            <person name="Jeffery I.B."/>
            <person name="Cooney J.C."/>
            <person name="Kagawa T.F."/>
            <person name="Liu W."/>
            <person name="Song Y."/>
            <person name="Salvetti E."/>
            <person name="Wrobel A."/>
            <person name="Rasinkangas P."/>
            <person name="Parkhill J."/>
            <person name="Rea M.C."/>
            <person name="O'Sullivan O."/>
            <person name="Ritari J."/>
            <person name="Douillard F.P."/>
            <person name="Paul Ross R."/>
            <person name="Yang R."/>
            <person name="Briner A.E."/>
            <person name="Felis G.E."/>
            <person name="de Vos W.M."/>
            <person name="Barrangou R."/>
            <person name="Klaenhammer T.R."/>
            <person name="Caufield P.W."/>
            <person name="Cui Y."/>
            <person name="Zhang H."/>
            <person name="O'Toole P.W."/>
        </authorList>
    </citation>
    <scope>NUCLEOTIDE SEQUENCE [LARGE SCALE GENOMIC DNA]</scope>
    <source>
        <strain evidence="10 11">DSM 15707</strain>
    </source>
</reference>
<dbReference type="EMBL" id="AZFE01000032">
    <property type="protein sequence ID" value="KRL54862.1"/>
    <property type="molecule type" value="Genomic_DNA"/>
</dbReference>
<sequence length="360" mass="39536">MVERYLILEDGTTYKGEGFGAPAVTSGELVFNTSMTGYQQIITDQIYHNQIVIFTQPNIGSYGINQANYESILPTIKGVIVRDLANVSTNRISRLSLDQYLKQMNIPGISGIDTRAVVSKLRQMGETVKASIVPIADTHAFDQLNATVLTNQQVAQVSTPKPYPNPGTGNSVVVIDFGLKHGILRELVKRNCNVTVLPYTASAEDILSLDPDGVILSTGPGSPHDIPETVTQMIQSIQTKVPLFAIGLGHELFAIANGAEIVKLPAEHHGMNHPIKEVITTHIIYASQGQGFAVNRESVDRRTLFITYVDLLNDTVQGLRHRDFPAFSVQFFPDGAPGPDETKGLFDEFLETIHRQEENR</sequence>
<evidence type="ECO:0000256" key="6">
    <source>
        <dbReference type="ARBA" id="ARBA00022962"/>
    </source>
</evidence>
<dbReference type="Pfam" id="PF00117">
    <property type="entry name" value="GATase"/>
    <property type="match status" value="1"/>
</dbReference>
<comment type="caution">
    <text evidence="10">The sequence shown here is derived from an EMBL/GenBank/DDBJ whole genome shotgun (WGS) entry which is preliminary data.</text>
</comment>
<dbReference type="GO" id="GO:0006207">
    <property type="term" value="P:'de novo' pyrimidine nucleobase biosynthetic process"/>
    <property type="evidence" value="ECO:0007669"/>
    <property type="project" value="InterPro"/>
</dbReference>
<dbReference type="Gene3D" id="3.50.30.20">
    <property type="entry name" value="Carbamoyl-phosphate synthase small subunit, N-terminal domain"/>
    <property type="match status" value="1"/>
</dbReference>
<feature type="binding site" evidence="8">
    <location>
        <position position="219"/>
    </location>
    <ligand>
        <name>L-glutamine</name>
        <dbReference type="ChEBI" id="CHEBI:58359"/>
    </ligand>
</feature>